<dbReference type="GO" id="GO:0004177">
    <property type="term" value="F:aminopeptidase activity"/>
    <property type="evidence" value="ECO:0007669"/>
    <property type="project" value="UniProtKB-KW"/>
</dbReference>
<proteinExistence type="predicted"/>
<reference evidence="3" key="1">
    <citation type="submission" date="2022-11" db="EMBL/GenBank/DDBJ databases">
        <title>High-quality draft genome sequence of Galbibacter sp. strain CMA-7.</title>
        <authorList>
            <person name="Wei L."/>
            <person name="Dong C."/>
            <person name="Shao Z."/>
        </authorList>
    </citation>
    <scope>NUCLEOTIDE SEQUENCE</scope>
    <source>
        <strain evidence="3">CMA-7</strain>
    </source>
</reference>
<feature type="transmembrane region" description="Helical" evidence="1">
    <location>
        <begin position="171"/>
        <end position="191"/>
    </location>
</feature>
<dbReference type="Pfam" id="PF01433">
    <property type="entry name" value="Peptidase_M1"/>
    <property type="match status" value="1"/>
</dbReference>
<feature type="domain" description="Peptidase M1 membrane alanine aminopeptidase" evidence="2">
    <location>
        <begin position="846"/>
        <end position="1040"/>
    </location>
</feature>
<feature type="transmembrane region" description="Helical" evidence="1">
    <location>
        <begin position="358"/>
        <end position="385"/>
    </location>
</feature>
<evidence type="ECO:0000256" key="1">
    <source>
        <dbReference type="SAM" id="Phobius"/>
    </source>
</evidence>
<feature type="transmembrane region" description="Helical" evidence="1">
    <location>
        <begin position="445"/>
        <end position="466"/>
    </location>
</feature>
<keyword evidence="1" id="KW-1133">Transmembrane helix</keyword>
<feature type="transmembrane region" description="Helical" evidence="1">
    <location>
        <begin position="54"/>
        <end position="76"/>
    </location>
</feature>
<keyword evidence="3" id="KW-0645">Protease</keyword>
<keyword evidence="3" id="KW-0031">Aminopeptidase</keyword>
<feature type="transmembrane region" description="Helical" evidence="1">
    <location>
        <begin position="524"/>
        <end position="543"/>
    </location>
</feature>
<feature type="transmembrane region" description="Helical" evidence="1">
    <location>
        <begin position="555"/>
        <end position="577"/>
    </location>
</feature>
<dbReference type="Proteomes" id="UP001153642">
    <property type="component" value="Unassembled WGS sequence"/>
</dbReference>
<feature type="transmembrane region" description="Helical" evidence="1">
    <location>
        <begin position="406"/>
        <end position="425"/>
    </location>
</feature>
<feature type="transmembrane region" description="Helical" evidence="1">
    <location>
        <begin position="475"/>
        <end position="496"/>
    </location>
</feature>
<protein>
    <submittedName>
        <fullName evidence="3">M1 family aminopeptidase</fullName>
    </submittedName>
</protein>
<feature type="transmembrane region" description="Helical" evidence="1">
    <location>
        <begin position="141"/>
        <end position="164"/>
    </location>
</feature>
<dbReference type="SUPFAM" id="SSF55486">
    <property type="entry name" value="Metalloproteases ('zincins'), catalytic domain"/>
    <property type="match status" value="1"/>
</dbReference>
<evidence type="ECO:0000313" key="4">
    <source>
        <dbReference type="Proteomes" id="UP001153642"/>
    </source>
</evidence>
<keyword evidence="4" id="KW-1185">Reference proteome</keyword>
<keyword evidence="3" id="KW-0378">Hydrolase</keyword>
<keyword evidence="1" id="KW-0472">Membrane</keyword>
<name>A0ABT6FTR0_9FLAO</name>
<keyword evidence="1" id="KW-0812">Transmembrane</keyword>
<dbReference type="EMBL" id="JAPMUA010000004">
    <property type="protein sequence ID" value="MDG3586630.1"/>
    <property type="molecule type" value="Genomic_DNA"/>
</dbReference>
<dbReference type="PANTHER" id="PTHR11533">
    <property type="entry name" value="PROTEASE M1 ZINC METALLOPROTEASE"/>
    <property type="match status" value="1"/>
</dbReference>
<dbReference type="InterPro" id="IPR014782">
    <property type="entry name" value="Peptidase_M1_dom"/>
</dbReference>
<sequence>MNTVFLNDLHTILKQKYTYVALIALAVIGFWTGYKFSINIGEGIYINAPYSVGFMIGLLSLAIILIATLLAFALLFKERDSNFNLIIFTTPIKKKTFACARFFSFYSTTLFSFFILITGYVAGLYAQTETEISPGFNLWHFLYPFITFGMCNALFICSILFFIAQKFQNKLMVAISGLMLYVLYMVVMVFSNAPFMAQALPQSLFAQRISALVDPFGLSSYFFEGKDLTIYQRNTQVVSFTNLWLINRLSFFICSICFLYGGICLFSFLSTPKAFKKQKAPLPKTQPSLTPFTQATTKFDSKSKWYAILSFTKIDCIYLFKSISLIAISVLLLFYVGMEMYADIDKGIRLPQYYASSGLLAQTINGIFYFIGGLTVVYFVNDIFWRSKAEGFSVIQNTTYYSKEKLIGNIGSILFLISYFTLLMIMEAITFQFLYNFPYFDWSAYYGVIVFNTFPLILLSLFLFFINNLIKNKNLALGISMAFFVVFGTKLVQGFIKNPLFRFLSDYKGTYSDFLGYGGYLPLFLWRLSFGFLAVALLFLLYGTFKNHKNSIAKIIGSLLLLALCIIISDIFLHGYIRRDNDLAITKAVRYEKIYRKYQNIPQPTIKKVIANIDLFPEDHAYKITGSYVIKNMHQKPIDSILLHVPEDFIIKSFSYQYKNKKLIIDNPVSALFLQKPLQPNDTAKLKFELKYKWYAVNGHDAFNAIVENGSFMRISNYFPRFGYDEGKETMDSNIRNKYNLGEATGIKPLGAPKENTDDFIDLELEISTPQNQIAVGTGELTKHWKNKKRNYFTYRANAIPFRFALSSAKYLSKSTIHNGITIKVLYNALHDNNVDHLIKNTILSLDYCTKNFGPYPFKEIVFAEVSSFTSGFAGTAYPGVIFMTENMIFNANIKADDKQDVINELAGHEVSHIWWGNNQINPDYREGYAMLTESLAMYTELMIYKKIHGEEKMKERIQLHRQIYNAEKGFYKDVPLIKATKNQPYIAYSKGAVIFAEISKLIGEDRLNLALKNFLCKYKYPNPKPIATDLLDEILRVSDAKFHPKIKSLLVSTTSPSFD</sequence>
<dbReference type="InterPro" id="IPR050344">
    <property type="entry name" value="Peptidase_M1_aminopeptidases"/>
</dbReference>
<dbReference type="RefSeq" id="WP_277900359.1">
    <property type="nucleotide sequence ID" value="NZ_JAPMUA010000004.1"/>
</dbReference>
<feature type="transmembrane region" description="Helical" evidence="1">
    <location>
        <begin position="318"/>
        <end position="338"/>
    </location>
</feature>
<evidence type="ECO:0000313" key="3">
    <source>
        <dbReference type="EMBL" id="MDG3586630.1"/>
    </source>
</evidence>
<feature type="transmembrane region" description="Helical" evidence="1">
    <location>
        <begin position="17"/>
        <end position="34"/>
    </location>
</feature>
<gene>
    <name evidence="3" type="ORF">OSR52_12205</name>
</gene>
<accession>A0ABT6FTR0</accession>
<dbReference type="InterPro" id="IPR027268">
    <property type="entry name" value="Peptidase_M4/M1_CTD_sf"/>
</dbReference>
<feature type="transmembrane region" description="Helical" evidence="1">
    <location>
        <begin position="249"/>
        <end position="269"/>
    </location>
</feature>
<dbReference type="Gene3D" id="1.10.390.10">
    <property type="entry name" value="Neutral Protease Domain 2"/>
    <property type="match status" value="1"/>
</dbReference>
<evidence type="ECO:0000259" key="2">
    <source>
        <dbReference type="Pfam" id="PF01433"/>
    </source>
</evidence>
<feature type="transmembrane region" description="Helical" evidence="1">
    <location>
        <begin position="97"/>
        <end position="121"/>
    </location>
</feature>
<dbReference type="PANTHER" id="PTHR11533:SF174">
    <property type="entry name" value="PUROMYCIN-SENSITIVE AMINOPEPTIDASE-RELATED"/>
    <property type="match status" value="1"/>
</dbReference>
<comment type="caution">
    <text evidence="3">The sequence shown here is derived from an EMBL/GenBank/DDBJ whole genome shotgun (WGS) entry which is preliminary data.</text>
</comment>
<organism evidence="3 4">
    <name type="scientific">Galbibacter pacificus</name>
    <dbReference type="NCBI Taxonomy" id="2996052"/>
    <lineage>
        <taxon>Bacteria</taxon>
        <taxon>Pseudomonadati</taxon>
        <taxon>Bacteroidota</taxon>
        <taxon>Flavobacteriia</taxon>
        <taxon>Flavobacteriales</taxon>
        <taxon>Flavobacteriaceae</taxon>
        <taxon>Galbibacter</taxon>
    </lineage>
</organism>